<evidence type="ECO:0000313" key="3">
    <source>
        <dbReference type="Proteomes" id="UP000309128"/>
    </source>
</evidence>
<accession>A0A5S4FIU5</accession>
<name>A0A5S4FIU5_9ACTN</name>
<proteinExistence type="predicted"/>
<protein>
    <submittedName>
        <fullName evidence="2">Uncharacterized protein</fullName>
    </submittedName>
</protein>
<evidence type="ECO:0000313" key="2">
    <source>
        <dbReference type="EMBL" id="TMR20535.1"/>
    </source>
</evidence>
<comment type="caution">
    <text evidence="2">The sequence shown here is derived from an EMBL/GenBank/DDBJ whole genome shotgun (WGS) entry which is preliminary data.</text>
</comment>
<evidence type="ECO:0000256" key="1">
    <source>
        <dbReference type="SAM" id="MobiDB-lite"/>
    </source>
</evidence>
<reference evidence="2 3" key="1">
    <citation type="submission" date="2019-05" db="EMBL/GenBank/DDBJ databases">
        <title>Draft genome sequence of Nonomuraea turkmeniaca DSM 43926.</title>
        <authorList>
            <person name="Saricaoglu S."/>
            <person name="Isik K."/>
        </authorList>
    </citation>
    <scope>NUCLEOTIDE SEQUENCE [LARGE SCALE GENOMIC DNA]</scope>
    <source>
        <strain evidence="2 3">DSM 43926</strain>
    </source>
</reference>
<sequence>MTSADGAQRRAATTGTSNPSGAAVNWVRTRREGVDTTDPLLPPLCRDGARLGLAQDGESGTGEAASRSPAT</sequence>
<dbReference type="EMBL" id="VCKY01000056">
    <property type="protein sequence ID" value="TMR20535.1"/>
    <property type="molecule type" value="Genomic_DNA"/>
</dbReference>
<organism evidence="2 3">
    <name type="scientific">Nonomuraea turkmeniaca</name>
    <dbReference type="NCBI Taxonomy" id="103838"/>
    <lineage>
        <taxon>Bacteria</taxon>
        <taxon>Bacillati</taxon>
        <taxon>Actinomycetota</taxon>
        <taxon>Actinomycetes</taxon>
        <taxon>Streptosporangiales</taxon>
        <taxon>Streptosporangiaceae</taxon>
        <taxon>Nonomuraea</taxon>
    </lineage>
</organism>
<dbReference type="AlphaFoldDB" id="A0A5S4FIU5"/>
<feature type="compositionally biased region" description="Polar residues" evidence="1">
    <location>
        <begin position="1"/>
        <end position="20"/>
    </location>
</feature>
<keyword evidence="3" id="KW-1185">Reference proteome</keyword>
<gene>
    <name evidence="2" type="ORF">ETD86_18460</name>
</gene>
<dbReference type="RefSeq" id="WP_138667396.1">
    <property type="nucleotide sequence ID" value="NZ_VCKY01000056.1"/>
</dbReference>
<dbReference type="Proteomes" id="UP000309128">
    <property type="component" value="Unassembled WGS sequence"/>
</dbReference>
<feature type="region of interest" description="Disordered" evidence="1">
    <location>
        <begin position="1"/>
        <end position="71"/>
    </location>
</feature>